<reference evidence="4 6" key="3">
    <citation type="submission" date="2022-10" db="EMBL/GenBank/DDBJ databases">
        <title>The complete genomes of actinobacterial strains from the NBC collection.</title>
        <authorList>
            <person name="Joergensen T.S."/>
            <person name="Alvarez Arevalo M."/>
            <person name="Sterndorff E.B."/>
            <person name="Faurdal D."/>
            <person name="Vuksanovic O."/>
            <person name="Mourched A.-S."/>
            <person name="Charusanti P."/>
            <person name="Shaw S."/>
            <person name="Blin K."/>
            <person name="Weber T."/>
        </authorList>
    </citation>
    <scope>NUCLEOTIDE SEQUENCE [LARGE SCALE GENOMIC DNA]</scope>
    <source>
        <strain evidence="4 6">NBC 01809</strain>
    </source>
</reference>
<dbReference type="SUPFAM" id="SSF53335">
    <property type="entry name" value="S-adenosyl-L-methionine-dependent methyltransferases"/>
    <property type="match status" value="1"/>
</dbReference>
<evidence type="ECO:0000313" key="5">
    <source>
        <dbReference type="Proteomes" id="UP000199343"/>
    </source>
</evidence>
<reference evidence="5" key="1">
    <citation type="submission" date="2016-06" db="EMBL/GenBank/DDBJ databases">
        <authorList>
            <person name="Varghese N."/>
            <person name="Submissions Spin"/>
        </authorList>
    </citation>
    <scope>NUCLEOTIDE SEQUENCE [LARGE SCALE GENOMIC DNA]</scope>
    <source>
        <strain evidence="5">DSM 43363</strain>
    </source>
</reference>
<keyword evidence="3" id="KW-0489">Methyltransferase</keyword>
<dbReference type="GO" id="GO:0032259">
    <property type="term" value="P:methylation"/>
    <property type="evidence" value="ECO:0007669"/>
    <property type="project" value="UniProtKB-KW"/>
</dbReference>
<organism evidence="3 5">
    <name type="scientific">Micromonospora peucetia</name>
    <dbReference type="NCBI Taxonomy" id="47871"/>
    <lineage>
        <taxon>Bacteria</taxon>
        <taxon>Bacillati</taxon>
        <taxon>Actinomycetota</taxon>
        <taxon>Actinomycetes</taxon>
        <taxon>Micromonosporales</taxon>
        <taxon>Micromonosporaceae</taxon>
        <taxon>Micromonospora</taxon>
    </lineage>
</organism>
<reference evidence="3" key="2">
    <citation type="submission" date="2016-06" db="EMBL/GenBank/DDBJ databases">
        <authorList>
            <person name="Kjaerup R.B."/>
            <person name="Dalgaard T.S."/>
            <person name="Juul-Madsen H.R."/>
        </authorList>
    </citation>
    <scope>NUCLEOTIDE SEQUENCE [LARGE SCALE GENOMIC DNA]</scope>
    <source>
        <strain evidence="3">DSM 43363</strain>
    </source>
</reference>
<keyword evidence="3" id="KW-0808">Transferase</keyword>
<dbReference type="Gene3D" id="3.40.50.150">
    <property type="entry name" value="Vaccinia Virus protein VP39"/>
    <property type="match status" value="1"/>
</dbReference>
<feature type="domain" description="Methyltransferase" evidence="2">
    <location>
        <begin position="88"/>
        <end position="172"/>
    </location>
</feature>
<sequence length="247" mass="25288">MTVRAAGQAAGPGDTEAGAGSTGGPGDHRDESAATGGDVFAAALAARPGGHWLDHSDGRCDPLPVHRWQGPAEPALADVVARCAGPALDVGCGPGRLTLALSRAGHAAVGVDVSARAVRLTRARGAVAVHQDVFTPLPAEGRWAHVLLMDGNIGIGGDPVALLARCRQLVHARGTVVVELEPPGPGLWRGYAQVGSRSPDGELRRSGAFRWARLDTVAVHVAAGASGLRVRETFAAGRRWFAELAAG</sequence>
<evidence type="ECO:0000256" key="1">
    <source>
        <dbReference type="SAM" id="MobiDB-lite"/>
    </source>
</evidence>
<dbReference type="InterPro" id="IPR029063">
    <property type="entry name" value="SAM-dependent_MTases_sf"/>
</dbReference>
<evidence type="ECO:0000259" key="2">
    <source>
        <dbReference type="Pfam" id="PF13649"/>
    </source>
</evidence>
<feature type="region of interest" description="Disordered" evidence="1">
    <location>
        <begin position="1"/>
        <end position="33"/>
    </location>
</feature>
<dbReference type="RefSeq" id="WP_245715903.1">
    <property type="nucleotide sequence ID" value="NZ_CP109071.1"/>
</dbReference>
<dbReference type="Proteomes" id="UP000199343">
    <property type="component" value="Unassembled WGS sequence"/>
</dbReference>
<evidence type="ECO:0000313" key="6">
    <source>
        <dbReference type="Proteomes" id="UP001334804"/>
    </source>
</evidence>
<keyword evidence="6" id="KW-1185">Reference proteome</keyword>
<name>A0A1C6W052_9ACTN</name>
<dbReference type="CDD" id="cd02440">
    <property type="entry name" value="AdoMet_MTases"/>
    <property type="match status" value="1"/>
</dbReference>
<accession>A0A1C6W052</accession>
<gene>
    <name evidence="3" type="ORF">GA0070608_4808</name>
    <name evidence="4" type="ORF">OIE14_27185</name>
</gene>
<dbReference type="InterPro" id="IPR041698">
    <property type="entry name" value="Methyltransf_25"/>
</dbReference>
<dbReference type="AlphaFoldDB" id="A0A1C6W052"/>
<proteinExistence type="predicted"/>
<dbReference type="EMBL" id="CP109071">
    <property type="protein sequence ID" value="WSA31765.1"/>
    <property type="molecule type" value="Genomic_DNA"/>
</dbReference>
<dbReference type="STRING" id="47871.GA0070608_4808"/>
<dbReference type="GO" id="GO:0008168">
    <property type="term" value="F:methyltransferase activity"/>
    <property type="evidence" value="ECO:0007669"/>
    <property type="project" value="UniProtKB-KW"/>
</dbReference>
<protein>
    <submittedName>
        <fullName evidence="4">Class I SAM-dependent methyltransferase</fullName>
    </submittedName>
    <submittedName>
        <fullName evidence="3">Methyltransferase domain-containing protein</fullName>
    </submittedName>
</protein>
<dbReference type="Pfam" id="PF13649">
    <property type="entry name" value="Methyltransf_25"/>
    <property type="match status" value="1"/>
</dbReference>
<evidence type="ECO:0000313" key="3">
    <source>
        <dbReference type="EMBL" id="SCL71961.1"/>
    </source>
</evidence>
<dbReference type="Proteomes" id="UP001334804">
    <property type="component" value="Chromosome"/>
</dbReference>
<evidence type="ECO:0000313" key="4">
    <source>
        <dbReference type="EMBL" id="WSA31765.1"/>
    </source>
</evidence>
<dbReference type="EMBL" id="FMIC01000002">
    <property type="protein sequence ID" value="SCL71961.1"/>
    <property type="molecule type" value="Genomic_DNA"/>
</dbReference>